<reference evidence="1 2" key="1">
    <citation type="submission" date="2017-09" db="EMBL/GenBank/DDBJ databases">
        <authorList>
            <person name="Ehlers B."/>
            <person name="Leendertz F.H."/>
        </authorList>
    </citation>
    <scope>NUCLEOTIDE SEQUENCE [LARGE SCALE GENOMIC DNA]</scope>
    <source>
        <strain evidence="1 2">DSM 18289</strain>
    </source>
</reference>
<dbReference type="AlphaFoldDB" id="A0A285PBI9"/>
<protein>
    <submittedName>
        <fullName evidence="1">Uncharacterized protein</fullName>
    </submittedName>
</protein>
<sequence length="77" mass="9056">MVKPTTYDEWKDCITVKCGIELTPNYVRERLDELADKKNFKTSKLIEFWGEPHYRDIVTWFQTAAEELNQTSDSQPG</sequence>
<keyword evidence="2" id="KW-1185">Reference proteome</keyword>
<accession>A0A285PBI9</accession>
<name>A0A285PBI9_9HYPH</name>
<gene>
    <name evidence="1" type="ORF">SAMN06265368_2173</name>
</gene>
<proteinExistence type="predicted"/>
<dbReference type="RefSeq" id="WP_097153471.1">
    <property type="nucleotide sequence ID" value="NZ_OBEL01000002.1"/>
</dbReference>
<dbReference type="EMBL" id="OBEL01000002">
    <property type="protein sequence ID" value="SNZ19094.1"/>
    <property type="molecule type" value="Genomic_DNA"/>
</dbReference>
<evidence type="ECO:0000313" key="2">
    <source>
        <dbReference type="Proteomes" id="UP000219439"/>
    </source>
</evidence>
<organism evidence="1 2">
    <name type="scientific">Cohaesibacter gelatinilyticus</name>
    <dbReference type="NCBI Taxonomy" id="372072"/>
    <lineage>
        <taxon>Bacteria</taxon>
        <taxon>Pseudomonadati</taxon>
        <taxon>Pseudomonadota</taxon>
        <taxon>Alphaproteobacteria</taxon>
        <taxon>Hyphomicrobiales</taxon>
        <taxon>Cohaesibacteraceae</taxon>
    </lineage>
</organism>
<evidence type="ECO:0000313" key="1">
    <source>
        <dbReference type="EMBL" id="SNZ19094.1"/>
    </source>
</evidence>
<dbReference type="OrthoDB" id="285538at2"/>
<dbReference type="Proteomes" id="UP000219439">
    <property type="component" value="Unassembled WGS sequence"/>
</dbReference>